<dbReference type="InterPro" id="IPR036156">
    <property type="entry name" value="Beta-gal/glucu_dom_sf"/>
</dbReference>
<evidence type="ECO:0000259" key="3">
    <source>
        <dbReference type="Pfam" id="PF00703"/>
    </source>
</evidence>
<evidence type="ECO:0000313" key="6">
    <source>
        <dbReference type="Proteomes" id="UP001589896"/>
    </source>
</evidence>
<dbReference type="GO" id="GO:0016787">
    <property type="term" value="F:hydrolase activity"/>
    <property type="evidence" value="ECO:0007669"/>
    <property type="project" value="UniProtKB-KW"/>
</dbReference>
<dbReference type="Pfam" id="PF00703">
    <property type="entry name" value="Glyco_hydro_2"/>
    <property type="match status" value="1"/>
</dbReference>
<dbReference type="EMBL" id="JBHLTG010000002">
    <property type="protein sequence ID" value="MFC0678787.1"/>
    <property type="molecule type" value="Genomic_DNA"/>
</dbReference>
<dbReference type="PANTHER" id="PTHR42732">
    <property type="entry name" value="BETA-GALACTOSIDASE"/>
    <property type="match status" value="1"/>
</dbReference>
<dbReference type="SUPFAM" id="SSF51445">
    <property type="entry name" value="(Trans)glycosidases"/>
    <property type="match status" value="1"/>
</dbReference>
<evidence type="ECO:0000256" key="2">
    <source>
        <dbReference type="SAM" id="MobiDB-lite"/>
    </source>
</evidence>
<dbReference type="InterPro" id="IPR017853">
    <property type="entry name" value="GH"/>
</dbReference>
<name>A0ABV6RP69_9GAMM</name>
<feature type="domain" description="Glycoside hydrolase family 2 catalytic" evidence="4">
    <location>
        <begin position="312"/>
        <end position="469"/>
    </location>
</feature>
<proteinExistence type="inferred from homology"/>
<comment type="caution">
    <text evidence="5">The sequence shown here is derived from an EMBL/GenBank/DDBJ whole genome shotgun (WGS) entry which is preliminary data.</text>
</comment>
<dbReference type="Pfam" id="PF02836">
    <property type="entry name" value="Glyco_hydro_2_C"/>
    <property type="match status" value="1"/>
</dbReference>
<keyword evidence="6" id="KW-1185">Reference proteome</keyword>
<dbReference type="PANTHER" id="PTHR42732:SF3">
    <property type="entry name" value="HYDROLASE"/>
    <property type="match status" value="1"/>
</dbReference>
<protein>
    <submittedName>
        <fullName evidence="5">Glycoside hydrolase family 2 protein</fullName>
    </submittedName>
</protein>
<reference evidence="5 6" key="1">
    <citation type="submission" date="2024-09" db="EMBL/GenBank/DDBJ databases">
        <authorList>
            <person name="Sun Q."/>
            <person name="Mori K."/>
        </authorList>
    </citation>
    <scope>NUCLEOTIDE SEQUENCE [LARGE SCALE GENOMIC DNA]</scope>
    <source>
        <strain evidence="5 6">KCTC 23076</strain>
    </source>
</reference>
<dbReference type="RefSeq" id="WP_386668937.1">
    <property type="nucleotide sequence ID" value="NZ_JBHLTG010000002.1"/>
</dbReference>
<dbReference type="InterPro" id="IPR006102">
    <property type="entry name" value="Ig-like_GH2"/>
</dbReference>
<dbReference type="Proteomes" id="UP001589896">
    <property type="component" value="Unassembled WGS sequence"/>
</dbReference>
<dbReference type="SUPFAM" id="SSF49785">
    <property type="entry name" value="Galactose-binding domain-like"/>
    <property type="match status" value="1"/>
</dbReference>
<organism evidence="5 6">
    <name type="scientific">Lysobacter korlensis</name>
    <dbReference type="NCBI Taxonomy" id="553636"/>
    <lineage>
        <taxon>Bacteria</taxon>
        <taxon>Pseudomonadati</taxon>
        <taxon>Pseudomonadota</taxon>
        <taxon>Gammaproteobacteria</taxon>
        <taxon>Lysobacterales</taxon>
        <taxon>Lysobacteraceae</taxon>
        <taxon>Lysobacter</taxon>
    </lineage>
</organism>
<keyword evidence="5" id="KW-0378">Hydrolase</keyword>
<sequence length="619" mass="69789">MTMTIPAIQHDRPASDQDGTYPRPQLVRSRHQPFDRIAGFAFDDLDVGLDARWHSDPTPFTSQLQLPFPPEAPASGIGDTAYHPIVWYRIPVSPADLTAAGYGEQGDRLILHFGAVDYEADVWVDGQHVTRHEGGQTPFSVDVTTALHRDADEHAIVVRAHDNPHDVTMPRGKQDWHLEPHVIWYHRITGIWRTVWLEAVPALHLTSVSWQPNLPADRVRLDADLSRSPRPGDTLEIRVTADGQVLSELTVAVDDQYLEIDVPLLLHKNGQQYESLLWSPEKPNLLDAELTLRRPGAQRHDRVTSYFGLRAVSVERGRFLLNDRPRYVRSVLEQGYWPESHLTPPSAEALRAEVELIKSLGFNAARIHQKVEDPRFLFWADKLGLMLWGETAGAYRFNETAIARLTSEWVEIVRRDRSHPSIVTWVPFNESWGIQHVSHDPAQQAFSRGLTDLTRALDPTRPVISNDGWEHTDSDMMTIHDYEPSGAVLTARYASREAIDEIVRQVGPAGRRLTAMPSDGVGDDPVMITEFGGISYLEGQDSDELPDSESWGYSTAHSAEDFEHRLSDVLSAILSSPVVSGFCYTQLTDTRQETNGLCDEFRRPKLPAEVIRRLVRTGR</sequence>
<accession>A0ABV6RP69</accession>
<dbReference type="InterPro" id="IPR051913">
    <property type="entry name" value="GH2_Domain-Containing"/>
</dbReference>
<gene>
    <name evidence="5" type="ORF">ACFFGH_13135</name>
</gene>
<dbReference type="InterPro" id="IPR006103">
    <property type="entry name" value="Glyco_hydro_2_cat"/>
</dbReference>
<feature type="region of interest" description="Disordered" evidence="2">
    <location>
        <begin position="1"/>
        <end position="23"/>
    </location>
</feature>
<evidence type="ECO:0000256" key="1">
    <source>
        <dbReference type="ARBA" id="ARBA00007401"/>
    </source>
</evidence>
<comment type="similarity">
    <text evidence="1">Belongs to the glycosyl hydrolase 2 family.</text>
</comment>
<dbReference type="Gene3D" id="2.60.120.260">
    <property type="entry name" value="Galactose-binding domain-like"/>
    <property type="match status" value="1"/>
</dbReference>
<feature type="domain" description="Glycoside hydrolase family 2 immunoglobulin-like beta-sandwich" evidence="3">
    <location>
        <begin position="204"/>
        <end position="310"/>
    </location>
</feature>
<evidence type="ECO:0000313" key="5">
    <source>
        <dbReference type="EMBL" id="MFC0678787.1"/>
    </source>
</evidence>
<dbReference type="Gene3D" id="3.20.20.80">
    <property type="entry name" value="Glycosidases"/>
    <property type="match status" value="1"/>
</dbReference>
<dbReference type="InterPro" id="IPR008979">
    <property type="entry name" value="Galactose-bd-like_sf"/>
</dbReference>
<dbReference type="SUPFAM" id="SSF49303">
    <property type="entry name" value="beta-Galactosidase/glucuronidase domain"/>
    <property type="match status" value="1"/>
</dbReference>
<evidence type="ECO:0000259" key="4">
    <source>
        <dbReference type="Pfam" id="PF02836"/>
    </source>
</evidence>